<evidence type="ECO:0000313" key="1">
    <source>
        <dbReference type="EMBL" id="KII67027.1"/>
    </source>
</evidence>
<organism evidence="1 2">
    <name type="scientific">Thelohanellus kitauei</name>
    <name type="common">Myxosporean</name>
    <dbReference type="NCBI Taxonomy" id="669202"/>
    <lineage>
        <taxon>Eukaryota</taxon>
        <taxon>Metazoa</taxon>
        <taxon>Cnidaria</taxon>
        <taxon>Myxozoa</taxon>
        <taxon>Myxosporea</taxon>
        <taxon>Bivalvulida</taxon>
        <taxon>Platysporina</taxon>
        <taxon>Myxobolidae</taxon>
        <taxon>Thelohanellus</taxon>
    </lineage>
</organism>
<sequence>MNKLGQGEYFVEKPPHTHFQSAPVPSSRMHGKLLTTQVDQKAYSCQILQIFSTYAILSHLRYEFRRTKNRTVRKRITLLFVRSIQNVYLMKHLDPYSARFGLC</sequence>
<comment type="caution">
    <text evidence="1">The sequence shown here is derived from an EMBL/GenBank/DDBJ whole genome shotgun (WGS) entry which is preliminary data.</text>
</comment>
<dbReference type="Proteomes" id="UP000031668">
    <property type="component" value="Unassembled WGS sequence"/>
</dbReference>
<keyword evidence="2" id="KW-1185">Reference proteome</keyword>
<gene>
    <name evidence="1" type="ORF">RF11_06523</name>
</gene>
<reference evidence="1 2" key="1">
    <citation type="journal article" date="2014" name="Genome Biol. Evol.">
        <title>The genome of the myxosporean Thelohanellus kitauei shows adaptations to nutrient acquisition within its fish host.</title>
        <authorList>
            <person name="Yang Y."/>
            <person name="Xiong J."/>
            <person name="Zhou Z."/>
            <person name="Huo F."/>
            <person name="Miao W."/>
            <person name="Ran C."/>
            <person name="Liu Y."/>
            <person name="Zhang J."/>
            <person name="Feng J."/>
            <person name="Wang M."/>
            <person name="Wang M."/>
            <person name="Wang L."/>
            <person name="Yao B."/>
        </authorList>
    </citation>
    <scope>NUCLEOTIDE SEQUENCE [LARGE SCALE GENOMIC DNA]</scope>
    <source>
        <strain evidence="1">Wuqing</strain>
    </source>
</reference>
<dbReference type="EMBL" id="JWZT01003341">
    <property type="protein sequence ID" value="KII67027.1"/>
    <property type="molecule type" value="Genomic_DNA"/>
</dbReference>
<evidence type="ECO:0000313" key="2">
    <source>
        <dbReference type="Proteomes" id="UP000031668"/>
    </source>
</evidence>
<protein>
    <submittedName>
        <fullName evidence="1">Uncharacterized protein</fullName>
    </submittedName>
</protein>
<name>A0A0C2MZG6_THEKT</name>
<dbReference type="AlphaFoldDB" id="A0A0C2MZG6"/>
<proteinExistence type="predicted"/>
<accession>A0A0C2MZG6</accession>